<accession>A0A1E1LQK5</accession>
<reference evidence="2" key="1">
    <citation type="submission" date="2016-03" db="EMBL/GenBank/DDBJ databases">
        <authorList>
            <person name="Guldener U."/>
        </authorList>
    </citation>
    <scope>NUCLEOTIDE SEQUENCE [LARGE SCALE GENOMIC DNA]</scope>
    <source>
        <strain evidence="2">04CH-RAC-A.6.1</strain>
    </source>
</reference>
<dbReference type="AlphaFoldDB" id="A0A1E1LQK5"/>
<protein>
    <submittedName>
        <fullName evidence="1">Uncharacterized protein</fullName>
    </submittedName>
</protein>
<sequence length="42" mass="4729">MVSATSTTLTQQDAEEYREVFRKHLTDIETQVTLLPTSGLFA</sequence>
<proteinExistence type="predicted"/>
<name>A0A1E1LQK5_9HELO</name>
<evidence type="ECO:0000313" key="2">
    <source>
        <dbReference type="Proteomes" id="UP000178912"/>
    </source>
</evidence>
<keyword evidence="2" id="KW-1185">Reference proteome</keyword>
<gene>
    <name evidence="1" type="ORF">RAG0_16083</name>
</gene>
<organism evidence="1 2">
    <name type="scientific">Rhynchosporium agropyri</name>
    <dbReference type="NCBI Taxonomy" id="914238"/>
    <lineage>
        <taxon>Eukaryota</taxon>
        <taxon>Fungi</taxon>
        <taxon>Dikarya</taxon>
        <taxon>Ascomycota</taxon>
        <taxon>Pezizomycotina</taxon>
        <taxon>Leotiomycetes</taxon>
        <taxon>Helotiales</taxon>
        <taxon>Ploettnerulaceae</taxon>
        <taxon>Rhynchosporium</taxon>
    </lineage>
</organism>
<dbReference type="Proteomes" id="UP000178912">
    <property type="component" value="Unassembled WGS sequence"/>
</dbReference>
<dbReference type="EMBL" id="FJUX01000154">
    <property type="protein sequence ID" value="CZT12139.1"/>
    <property type="molecule type" value="Genomic_DNA"/>
</dbReference>
<evidence type="ECO:0000313" key="1">
    <source>
        <dbReference type="EMBL" id="CZT12139.1"/>
    </source>
</evidence>